<gene>
    <name evidence="2" type="ORF">VM1G_02920</name>
</gene>
<evidence type="ECO:0000313" key="3">
    <source>
        <dbReference type="Proteomes" id="UP000078559"/>
    </source>
</evidence>
<evidence type="ECO:0000256" key="1">
    <source>
        <dbReference type="SAM" id="MobiDB-lite"/>
    </source>
</evidence>
<feature type="region of interest" description="Disordered" evidence="1">
    <location>
        <begin position="274"/>
        <end position="299"/>
    </location>
</feature>
<organism evidence="2 3">
    <name type="scientific">Cytospora mali</name>
    <name type="common">Apple Valsa canker fungus</name>
    <name type="synonym">Valsa mali</name>
    <dbReference type="NCBI Taxonomy" id="578113"/>
    <lineage>
        <taxon>Eukaryota</taxon>
        <taxon>Fungi</taxon>
        <taxon>Dikarya</taxon>
        <taxon>Ascomycota</taxon>
        <taxon>Pezizomycotina</taxon>
        <taxon>Sordariomycetes</taxon>
        <taxon>Sordariomycetidae</taxon>
        <taxon>Diaporthales</taxon>
        <taxon>Cytosporaceae</taxon>
        <taxon>Cytospora</taxon>
    </lineage>
</organism>
<protein>
    <submittedName>
        <fullName evidence="2">Uncharacterized protein</fullName>
    </submittedName>
</protein>
<evidence type="ECO:0000313" key="2">
    <source>
        <dbReference type="EMBL" id="KUI67452.1"/>
    </source>
</evidence>
<sequence length="299" mass="33689">MASQTTIKYAHLFVDGDDQYLFVKSLGNGDQSYAQLMWHLQSGKLRVRKERARKTSVQPNIVHMFSGGNVPARQQKPEDPQKWHRVVWMSYMNGGHLDDFRAGCSQRGLVVPRPIILRLVHRLGARVHRKFEEGFQPYEEDVQFLLNHVRALLACPSGRARRGNEGEPDIVRQVMAKLKEIANPPLASRSPPGLTGLLDLVSNLPALPNDPQDLAVFKFGLQDAEGTTPLYHDTLDECLRVKQIHGPWYCAKVSLSGDPAEVLPVIFEISDRTHHRPNKLNDDSETDPDELPGMIKVVD</sequence>
<reference evidence="2" key="1">
    <citation type="submission" date="2014-12" db="EMBL/GenBank/DDBJ databases">
        <title>Genome Sequence of Valsa Canker Pathogens Uncovers a Specific Adaption of Colonization on Woody Bark.</title>
        <authorList>
            <person name="Yin Z."/>
            <person name="Liu H."/>
            <person name="Gao X."/>
            <person name="Li Z."/>
            <person name="Song N."/>
            <person name="Ke X."/>
            <person name="Dai Q."/>
            <person name="Wu Y."/>
            <person name="Sun Y."/>
            <person name="Xu J.-R."/>
            <person name="Kang Z.K."/>
            <person name="Wang L."/>
            <person name="Huang L."/>
        </authorList>
    </citation>
    <scope>NUCLEOTIDE SEQUENCE [LARGE SCALE GENOMIC DNA]</scope>
    <source>
        <strain evidence="2">03-8</strain>
    </source>
</reference>
<accession>A0A194VTX9</accession>
<dbReference type="EMBL" id="CM003100">
    <property type="protein sequence ID" value="KUI67452.1"/>
    <property type="molecule type" value="Genomic_DNA"/>
</dbReference>
<dbReference type="AlphaFoldDB" id="A0A194VTX9"/>
<dbReference type="Proteomes" id="UP000078559">
    <property type="component" value="Chromosome 3"/>
</dbReference>
<name>A0A194VTX9_CYTMA</name>
<keyword evidence="3" id="KW-1185">Reference proteome</keyword>
<dbReference type="OrthoDB" id="4062651at2759"/>
<proteinExistence type="predicted"/>